<protein>
    <submittedName>
        <fullName evidence="2">Uncharacterized protein</fullName>
    </submittedName>
</protein>
<feature type="region of interest" description="Disordered" evidence="1">
    <location>
        <begin position="1"/>
        <end position="31"/>
    </location>
</feature>
<dbReference type="AlphaFoldDB" id="A0AAW1JFV4"/>
<comment type="caution">
    <text evidence="2">The sequence shown here is derived from an EMBL/GenBank/DDBJ whole genome shotgun (WGS) entry which is preliminary data.</text>
</comment>
<dbReference type="EMBL" id="JASPKY010000394">
    <property type="protein sequence ID" value="KAK9702358.1"/>
    <property type="molecule type" value="Genomic_DNA"/>
</dbReference>
<reference evidence="2 3" key="1">
    <citation type="journal article" date="2024" name="BMC Genomics">
        <title>De novo assembly and annotation of Popillia japonica's genome with initial clues to its potential as an invasive pest.</title>
        <authorList>
            <person name="Cucini C."/>
            <person name="Boschi S."/>
            <person name="Funari R."/>
            <person name="Cardaioli E."/>
            <person name="Iannotti N."/>
            <person name="Marturano G."/>
            <person name="Paoli F."/>
            <person name="Bruttini M."/>
            <person name="Carapelli A."/>
            <person name="Frati F."/>
            <person name="Nardi F."/>
        </authorList>
    </citation>
    <scope>NUCLEOTIDE SEQUENCE [LARGE SCALE GENOMIC DNA]</scope>
    <source>
        <strain evidence="2">DMR45628</strain>
    </source>
</reference>
<organism evidence="2 3">
    <name type="scientific">Popillia japonica</name>
    <name type="common">Japanese beetle</name>
    <dbReference type="NCBI Taxonomy" id="7064"/>
    <lineage>
        <taxon>Eukaryota</taxon>
        <taxon>Metazoa</taxon>
        <taxon>Ecdysozoa</taxon>
        <taxon>Arthropoda</taxon>
        <taxon>Hexapoda</taxon>
        <taxon>Insecta</taxon>
        <taxon>Pterygota</taxon>
        <taxon>Neoptera</taxon>
        <taxon>Endopterygota</taxon>
        <taxon>Coleoptera</taxon>
        <taxon>Polyphaga</taxon>
        <taxon>Scarabaeiformia</taxon>
        <taxon>Scarabaeidae</taxon>
        <taxon>Rutelinae</taxon>
        <taxon>Popillia</taxon>
    </lineage>
</organism>
<sequence length="72" mass="8036">MHVKQFPSPTLSWGPGKRGERQQEQENEYKENVFMEKGSGTVSKKINGCEKERRIDAGEGADGMELVDLLGP</sequence>
<feature type="compositionally biased region" description="Basic and acidic residues" evidence="1">
    <location>
        <begin position="17"/>
        <end position="31"/>
    </location>
</feature>
<gene>
    <name evidence="2" type="ORF">QE152_g30002</name>
</gene>
<proteinExistence type="predicted"/>
<keyword evidence="3" id="KW-1185">Reference proteome</keyword>
<evidence type="ECO:0000313" key="3">
    <source>
        <dbReference type="Proteomes" id="UP001458880"/>
    </source>
</evidence>
<name>A0AAW1JFV4_POPJA</name>
<evidence type="ECO:0000313" key="2">
    <source>
        <dbReference type="EMBL" id="KAK9702358.1"/>
    </source>
</evidence>
<accession>A0AAW1JFV4</accession>
<dbReference type="Proteomes" id="UP001458880">
    <property type="component" value="Unassembled WGS sequence"/>
</dbReference>
<evidence type="ECO:0000256" key="1">
    <source>
        <dbReference type="SAM" id="MobiDB-lite"/>
    </source>
</evidence>